<dbReference type="PANTHER" id="PTHR23077:SF198">
    <property type="entry name" value="ATP-DEPENDENT ZINC METALLOPROTEASE FTSH"/>
    <property type="match status" value="1"/>
</dbReference>
<comment type="caution">
    <text evidence="3">The sequence shown here is derived from an EMBL/GenBank/DDBJ whole genome shotgun (WGS) entry which is preliminary data.</text>
</comment>
<dbReference type="RefSeq" id="WP_187321420.1">
    <property type="nucleotide sequence ID" value="NZ_JACSCY010000025.1"/>
</dbReference>
<reference evidence="3 4" key="1">
    <citation type="submission" date="2020-08" db="EMBL/GenBank/DDBJ databases">
        <title>Hymenobacter sp.</title>
        <authorList>
            <person name="Kim M.K."/>
        </authorList>
    </citation>
    <scope>NUCLEOTIDE SEQUENCE [LARGE SCALE GENOMIC DNA]</scope>
    <source>
        <strain evidence="3 4">BT507</strain>
    </source>
</reference>
<dbReference type="PANTHER" id="PTHR23077">
    <property type="entry name" value="AAA-FAMILY ATPASE"/>
    <property type="match status" value="1"/>
</dbReference>
<gene>
    <name evidence="3" type="ORF">H8B15_19950</name>
</gene>
<evidence type="ECO:0000259" key="2">
    <source>
        <dbReference type="SMART" id="SM00382"/>
    </source>
</evidence>
<dbReference type="InterPro" id="IPR003593">
    <property type="entry name" value="AAA+_ATPase"/>
</dbReference>
<dbReference type="InterPro" id="IPR050168">
    <property type="entry name" value="AAA_ATPase_domain"/>
</dbReference>
<dbReference type="CDD" id="cd19481">
    <property type="entry name" value="RecA-like_protease"/>
    <property type="match status" value="1"/>
</dbReference>
<dbReference type="InterPro" id="IPR027417">
    <property type="entry name" value="P-loop_NTPase"/>
</dbReference>
<dbReference type="Gene3D" id="1.10.8.60">
    <property type="match status" value="1"/>
</dbReference>
<sequence length="338" mass="38101">MKSDTLKRLFRSIQQRPSPELLSVARGIVEDERRKGHLLLVMELEGLLHAAEAHPRSSERTRPTPGRTQSAVSQLTELPLSRRYQQPLLKEVPRPELRHHMILPGEVESRFARIEREYVSRDRLAEYGLTPRRKILLYGPPGCGKSMGAERLAWNIGLPFFKVQFDTLISSFLGESANNLRTLFEATQAQPCVLLLDECDFIAKSRTYGQDVGEMFRLVNMLLSLLEDYQAPGLLVATTNLEHALDKALFRRFDEVLSIPRPGQPEIDQLLRNTLGAMRISRGLNLGSFAKQLIDLSAAQVVKIAQDAAKLCILALDPELTTGHLQQAFQELSTIENE</sequence>
<organism evidence="3 4">
    <name type="scientific">Hymenobacter citatus</name>
    <dbReference type="NCBI Taxonomy" id="2763506"/>
    <lineage>
        <taxon>Bacteria</taxon>
        <taxon>Pseudomonadati</taxon>
        <taxon>Bacteroidota</taxon>
        <taxon>Cytophagia</taxon>
        <taxon>Cytophagales</taxon>
        <taxon>Hymenobacteraceae</taxon>
        <taxon>Hymenobacter</taxon>
    </lineage>
</organism>
<feature type="region of interest" description="Disordered" evidence="1">
    <location>
        <begin position="52"/>
        <end position="74"/>
    </location>
</feature>
<keyword evidence="3" id="KW-0547">Nucleotide-binding</keyword>
<feature type="domain" description="AAA+ ATPase" evidence="2">
    <location>
        <begin position="131"/>
        <end position="263"/>
    </location>
</feature>
<dbReference type="EMBL" id="JACSCY010000025">
    <property type="protein sequence ID" value="MBC6613205.1"/>
    <property type="molecule type" value="Genomic_DNA"/>
</dbReference>
<evidence type="ECO:0000313" key="3">
    <source>
        <dbReference type="EMBL" id="MBC6613205.1"/>
    </source>
</evidence>
<keyword evidence="4" id="KW-1185">Reference proteome</keyword>
<dbReference type="Gene3D" id="3.40.50.300">
    <property type="entry name" value="P-loop containing nucleotide triphosphate hydrolases"/>
    <property type="match status" value="1"/>
</dbReference>
<evidence type="ECO:0000313" key="4">
    <source>
        <dbReference type="Proteomes" id="UP000622017"/>
    </source>
</evidence>
<name>A0ABR7MQ48_9BACT</name>
<dbReference type="SMART" id="SM00382">
    <property type="entry name" value="AAA"/>
    <property type="match status" value="1"/>
</dbReference>
<dbReference type="GO" id="GO:0005524">
    <property type="term" value="F:ATP binding"/>
    <property type="evidence" value="ECO:0007669"/>
    <property type="project" value="UniProtKB-KW"/>
</dbReference>
<accession>A0ABR7MQ48</accession>
<protein>
    <submittedName>
        <fullName evidence="3">ATP-binding protein</fullName>
    </submittedName>
</protein>
<dbReference type="Pfam" id="PF00004">
    <property type="entry name" value="AAA"/>
    <property type="match status" value="1"/>
</dbReference>
<proteinExistence type="predicted"/>
<dbReference type="Proteomes" id="UP000622017">
    <property type="component" value="Unassembled WGS sequence"/>
</dbReference>
<feature type="compositionally biased region" description="Basic and acidic residues" evidence="1">
    <location>
        <begin position="52"/>
        <end position="62"/>
    </location>
</feature>
<dbReference type="SUPFAM" id="SSF52540">
    <property type="entry name" value="P-loop containing nucleoside triphosphate hydrolases"/>
    <property type="match status" value="1"/>
</dbReference>
<keyword evidence="3" id="KW-0067">ATP-binding</keyword>
<dbReference type="InterPro" id="IPR003959">
    <property type="entry name" value="ATPase_AAA_core"/>
</dbReference>
<evidence type="ECO:0000256" key="1">
    <source>
        <dbReference type="SAM" id="MobiDB-lite"/>
    </source>
</evidence>